<dbReference type="KEGG" id="hte:Hydth_0561"/>
<gene>
    <name evidence="3" type="ordered locus">HTH_0563</name>
</gene>
<feature type="domain" description="TtsA-like Glycoside hydrolase family 108" evidence="1">
    <location>
        <begin position="12"/>
        <end position="95"/>
    </location>
</feature>
<dbReference type="Gene3D" id="1.20.141.10">
    <property type="entry name" value="Chitosanase, subunit A, domain 1"/>
    <property type="match status" value="1"/>
</dbReference>
<dbReference type="STRING" id="608538.HTH_0563"/>
<dbReference type="Pfam" id="PF09374">
    <property type="entry name" value="PG_binding_3"/>
    <property type="match status" value="1"/>
</dbReference>
<dbReference type="CDD" id="cd13926">
    <property type="entry name" value="N-acetylmuramidase_GH108"/>
    <property type="match status" value="1"/>
</dbReference>
<name>D3DGS3_HYDTT</name>
<evidence type="ECO:0000259" key="2">
    <source>
        <dbReference type="Pfam" id="PF09374"/>
    </source>
</evidence>
<organism evidence="3 4">
    <name type="scientific">Hydrogenobacter thermophilus (strain DSM 6534 / IAM 12695 / TK-6)</name>
    <dbReference type="NCBI Taxonomy" id="608538"/>
    <lineage>
        <taxon>Bacteria</taxon>
        <taxon>Pseudomonadati</taxon>
        <taxon>Aquificota</taxon>
        <taxon>Aquificia</taxon>
        <taxon>Aquificales</taxon>
        <taxon>Aquificaceae</taxon>
        <taxon>Hydrogenobacter</taxon>
    </lineage>
</organism>
<reference evidence="3 4" key="1">
    <citation type="journal article" date="2010" name="J. Bacteriol.">
        <title>Complete genome sequence of the thermophilic, obligately chemolithoautotrophic hydrogen-oxidizing bacterium Hydrogenobacter thermophilus TK-6.</title>
        <authorList>
            <person name="Arai H."/>
            <person name="Kanbe H."/>
            <person name="Ishii M."/>
            <person name="Igarashi Y."/>
        </authorList>
    </citation>
    <scope>NUCLEOTIDE SEQUENCE [LARGE SCALE GENOMIC DNA]</scope>
    <source>
        <strain evidence="4">DSM 6534 / IAM 12695 / TK-6</strain>
    </source>
</reference>
<dbReference type="InterPro" id="IPR018537">
    <property type="entry name" value="Peptidoglycan-bd_3"/>
</dbReference>
<protein>
    <submittedName>
        <fullName evidence="3">Uncharacterized protein</fullName>
    </submittedName>
</protein>
<dbReference type="InterPro" id="IPR008565">
    <property type="entry name" value="TtsA-like_GH18_dom"/>
</dbReference>
<dbReference type="Pfam" id="PF05838">
    <property type="entry name" value="Glyco_hydro_108"/>
    <property type="match status" value="1"/>
</dbReference>
<dbReference type="RefSeq" id="WP_012963207.1">
    <property type="nucleotide sequence ID" value="NC_013799.1"/>
</dbReference>
<dbReference type="CAZy" id="GH108">
    <property type="family name" value="Glycoside Hydrolase Family 108"/>
</dbReference>
<accession>D3DGS3</accession>
<dbReference type="EMBL" id="AP011112">
    <property type="protein sequence ID" value="BAI69025.1"/>
    <property type="molecule type" value="Genomic_DNA"/>
</dbReference>
<dbReference type="KEGG" id="hth:HTH_0563"/>
<dbReference type="OrthoDB" id="9815229at2"/>
<proteinExistence type="predicted"/>
<feature type="domain" description="Peptidoglycan binding" evidence="2">
    <location>
        <begin position="102"/>
        <end position="180"/>
    </location>
</feature>
<dbReference type="Proteomes" id="UP000002574">
    <property type="component" value="Chromosome"/>
</dbReference>
<evidence type="ECO:0000313" key="3">
    <source>
        <dbReference type="EMBL" id="BAI69025.1"/>
    </source>
</evidence>
<keyword evidence="4" id="KW-1185">Reference proteome</keyword>
<sequence length="194" mass="22308">MKTTAFDYALLFTLKWEGGYVNDPNDPGGETNYGITRRTLELARQKGLVFKESVKDIDREDAAVIYRRFYWEPLKCDDMPLWVAVLVFDTGVNQGIRYAGLHLQSALNNLKHHGGAYFSLAEDGMIGDKTLSALRELSIHPLEVKQLFIRLYCVNRDIRYTELVGNNPKLKKFLKGWFFRTSSLQDYANSLMEV</sequence>
<dbReference type="PATRIC" id="fig|608538.5.peg.564"/>
<dbReference type="eggNOG" id="COG3926">
    <property type="taxonomic scope" value="Bacteria"/>
</dbReference>
<evidence type="ECO:0000313" key="4">
    <source>
        <dbReference type="Proteomes" id="UP000002574"/>
    </source>
</evidence>
<dbReference type="InterPro" id="IPR023346">
    <property type="entry name" value="Lysozyme-like_dom_sf"/>
</dbReference>
<dbReference type="AlphaFoldDB" id="D3DGS3"/>
<dbReference type="SUPFAM" id="SSF53955">
    <property type="entry name" value="Lysozyme-like"/>
    <property type="match status" value="1"/>
</dbReference>
<evidence type="ECO:0000259" key="1">
    <source>
        <dbReference type="Pfam" id="PF05838"/>
    </source>
</evidence>